<name>A0A6A6ARN0_9PLEO</name>
<dbReference type="FunFam" id="3.30.420.40:FF:000058">
    <property type="entry name" value="Putative actin-related protein 5"/>
    <property type="match status" value="1"/>
</dbReference>
<feature type="compositionally biased region" description="Polar residues" evidence="2">
    <location>
        <begin position="1"/>
        <end position="16"/>
    </location>
</feature>
<comment type="similarity">
    <text evidence="1">Belongs to the actin family.</text>
</comment>
<dbReference type="InterPro" id="IPR004000">
    <property type="entry name" value="Actin"/>
</dbReference>
<protein>
    <submittedName>
        <fullName evidence="3">Actin-like ATPase domain-containing protein</fullName>
    </submittedName>
</protein>
<dbReference type="OrthoDB" id="7340501at2759"/>
<dbReference type="Gene3D" id="3.30.420.40">
    <property type="match status" value="2"/>
</dbReference>
<dbReference type="FunFam" id="3.90.640.10:FF:000054">
    <property type="entry name" value="Actin-like ATPase domain-containing protein"/>
    <property type="match status" value="1"/>
</dbReference>
<sequence>MAPSATSDAQEASGRNSPKPPPARIWSVNEPPFEGYKPIDTEGYARSNRETAIVIDNGSSAVRAGWSFDSKPRISVLPNMARYRDRKLNRTFTFVGADVYSDGTARGQSKPIYEPGSNIINNWDSMEGVLDYCFIKMGIDGRSGSIDRPIVMTEPIANLGYTRKTMSEILFECYGAPSVAYGIDSLFSYSYNGGRSGLVIDSSYTSTHLIPVVNSKALLSQSSRLNWGRFQSAQYLLKLLRLKYPSFPGKISDNQAEDLVREHCHLSNNYEEDLSRCLDWSGLEDRDHTVQFPYTEQIVIQKTEEELAAAAEKRKEGGRRLQAKAASMRLEKLKKKEEELEYYIQLQAQLVDITTKKEKARVLESNDFDDEGQLDKRIKELEKSIKKARNKDVGDFEEEQQEEPTFPLLDQPDDQLDEEGIKQKRQQRLMKSNYDARQRAKIEKEKEKARLAEEQRLDDQQRETDPQSWIDERRIARQAIIQKMKDRERLKAELGTRKSLANQMRMKSIANLASDNPTKKRRRGGGDDDTFGADDADWGVYRTIATGEGSDDEEEEDLSKNLKDIETQLLKHDPNFTEESTREAQTDWTKSILHAFLHGPYSYDPESQREAHQLHLNVERIRVPEVVFQPSIAGLDQAGIVEIAANILTERLAESPHRDDVLRDVFLTGGNTLFQGFEERLARELRAVLPAEQEIRVRRAKDCTLDAWRGAAQWAGRKEMRHNFITKAEYHEKGGEYIKEHGLGNAALY</sequence>
<dbReference type="EMBL" id="ML977499">
    <property type="protein sequence ID" value="KAF2133604.1"/>
    <property type="molecule type" value="Genomic_DNA"/>
</dbReference>
<dbReference type="PANTHER" id="PTHR11937">
    <property type="entry name" value="ACTIN"/>
    <property type="match status" value="1"/>
</dbReference>
<dbReference type="SMART" id="SM00268">
    <property type="entry name" value="ACTIN"/>
    <property type="match status" value="1"/>
</dbReference>
<feature type="region of interest" description="Disordered" evidence="2">
    <location>
        <begin position="1"/>
        <end position="31"/>
    </location>
</feature>
<proteinExistence type="inferred from homology"/>
<reference evidence="3" key="1">
    <citation type="journal article" date="2020" name="Stud. Mycol.">
        <title>101 Dothideomycetes genomes: a test case for predicting lifestyles and emergence of pathogens.</title>
        <authorList>
            <person name="Haridas S."/>
            <person name="Albert R."/>
            <person name="Binder M."/>
            <person name="Bloem J."/>
            <person name="Labutti K."/>
            <person name="Salamov A."/>
            <person name="Andreopoulos B."/>
            <person name="Baker S."/>
            <person name="Barry K."/>
            <person name="Bills G."/>
            <person name="Bluhm B."/>
            <person name="Cannon C."/>
            <person name="Castanera R."/>
            <person name="Culley D."/>
            <person name="Daum C."/>
            <person name="Ezra D."/>
            <person name="Gonzalez J."/>
            <person name="Henrissat B."/>
            <person name="Kuo A."/>
            <person name="Liang C."/>
            <person name="Lipzen A."/>
            <person name="Lutzoni F."/>
            <person name="Magnuson J."/>
            <person name="Mondo S."/>
            <person name="Nolan M."/>
            <person name="Ohm R."/>
            <person name="Pangilinan J."/>
            <person name="Park H.-J."/>
            <person name="Ramirez L."/>
            <person name="Alfaro M."/>
            <person name="Sun H."/>
            <person name="Tritt A."/>
            <person name="Yoshinaga Y."/>
            <person name="Zwiers L.-H."/>
            <person name="Turgeon B."/>
            <person name="Goodwin S."/>
            <person name="Spatafora J."/>
            <person name="Crous P."/>
            <person name="Grigoriev I."/>
        </authorList>
    </citation>
    <scope>NUCLEOTIDE SEQUENCE</scope>
    <source>
        <strain evidence="3">CBS 119687</strain>
    </source>
</reference>
<evidence type="ECO:0000313" key="3">
    <source>
        <dbReference type="EMBL" id="KAF2133604.1"/>
    </source>
</evidence>
<dbReference type="SUPFAM" id="SSF53067">
    <property type="entry name" value="Actin-like ATPase domain"/>
    <property type="match status" value="2"/>
</dbReference>
<feature type="region of interest" description="Disordered" evidence="2">
    <location>
        <begin position="389"/>
        <end position="466"/>
    </location>
</feature>
<feature type="compositionally biased region" description="Basic and acidic residues" evidence="2">
    <location>
        <begin position="434"/>
        <end position="466"/>
    </location>
</feature>
<evidence type="ECO:0000313" key="4">
    <source>
        <dbReference type="Proteomes" id="UP000799771"/>
    </source>
</evidence>
<dbReference type="GeneID" id="54405143"/>
<dbReference type="Pfam" id="PF00022">
    <property type="entry name" value="Actin"/>
    <property type="match status" value="2"/>
</dbReference>
<dbReference type="RefSeq" id="XP_033527991.1">
    <property type="nucleotide sequence ID" value="XM_033664711.1"/>
</dbReference>
<organism evidence="3 4">
    <name type="scientific">Dothidotthia symphoricarpi CBS 119687</name>
    <dbReference type="NCBI Taxonomy" id="1392245"/>
    <lineage>
        <taxon>Eukaryota</taxon>
        <taxon>Fungi</taxon>
        <taxon>Dikarya</taxon>
        <taxon>Ascomycota</taxon>
        <taxon>Pezizomycotina</taxon>
        <taxon>Dothideomycetes</taxon>
        <taxon>Pleosporomycetidae</taxon>
        <taxon>Pleosporales</taxon>
        <taxon>Dothidotthiaceae</taxon>
        <taxon>Dothidotthia</taxon>
    </lineage>
</organism>
<keyword evidence="4" id="KW-1185">Reference proteome</keyword>
<dbReference type="FunFam" id="3.30.420.40:FF:000139">
    <property type="entry name" value="Chromatin remodeling complex subunit (Arp5)"/>
    <property type="match status" value="1"/>
</dbReference>
<evidence type="ECO:0000256" key="2">
    <source>
        <dbReference type="SAM" id="MobiDB-lite"/>
    </source>
</evidence>
<dbReference type="CDD" id="cd10211">
    <property type="entry name" value="ASKHA_NBD_Arp5"/>
    <property type="match status" value="1"/>
</dbReference>
<dbReference type="AlphaFoldDB" id="A0A6A6ARN0"/>
<evidence type="ECO:0000256" key="1">
    <source>
        <dbReference type="RuleBase" id="RU000487"/>
    </source>
</evidence>
<dbReference type="Proteomes" id="UP000799771">
    <property type="component" value="Unassembled WGS sequence"/>
</dbReference>
<feature type="region of interest" description="Disordered" evidence="2">
    <location>
        <begin position="509"/>
        <end position="533"/>
    </location>
</feature>
<gene>
    <name evidence="3" type="ORF">P153DRAFT_308639</name>
</gene>
<dbReference type="InterPro" id="IPR043129">
    <property type="entry name" value="ATPase_NBD"/>
</dbReference>
<accession>A0A6A6ARN0</accession>